<dbReference type="EC" id="2.7.13.3" evidence="3"/>
<keyword evidence="7" id="KW-0547">Nucleotide-binding</keyword>
<evidence type="ECO:0000256" key="8">
    <source>
        <dbReference type="ARBA" id="ARBA00022777"/>
    </source>
</evidence>
<dbReference type="InterPro" id="IPR036097">
    <property type="entry name" value="HisK_dim/P_sf"/>
</dbReference>
<dbReference type="eggNOG" id="COG5000">
    <property type="taxonomic scope" value="Bacteria"/>
</dbReference>
<evidence type="ECO:0000256" key="7">
    <source>
        <dbReference type="ARBA" id="ARBA00022741"/>
    </source>
</evidence>
<evidence type="ECO:0000313" key="13">
    <source>
        <dbReference type="Proteomes" id="UP000007844"/>
    </source>
</evidence>
<evidence type="ECO:0000256" key="9">
    <source>
        <dbReference type="ARBA" id="ARBA00022840"/>
    </source>
</evidence>
<evidence type="ECO:0000256" key="1">
    <source>
        <dbReference type="ARBA" id="ARBA00000085"/>
    </source>
</evidence>
<dbReference type="PRINTS" id="PR00344">
    <property type="entry name" value="BCTRLSENSOR"/>
</dbReference>
<dbReference type="Gene3D" id="3.30.565.10">
    <property type="entry name" value="Histidine kinase-like ATPase, C-terminal domain"/>
    <property type="match status" value="1"/>
</dbReference>
<dbReference type="STRING" id="690850.Desaf_0289"/>
<dbReference type="GO" id="GO:0005524">
    <property type="term" value="F:ATP binding"/>
    <property type="evidence" value="ECO:0007669"/>
    <property type="project" value="UniProtKB-KW"/>
</dbReference>
<proteinExistence type="predicted"/>
<dbReference type="PANTHER" id="PTHR44936">
    <property type="entry name" value="SENSOR PROTEIN CREC"/>
    <property type="match status" value="1"/>
</dbReference>
<dbReference type="Pfam" id="PF02518">
    <property type="entry name" value="HATPase_c"/>
    <property type="match status" value="1"/>
</dbReference>
<dbReference type="SUPFAM" id="SSF47384">
    <property type="entry name" value="Homodimeric domain of signal transducing histidine kinase"/>
    <property type="match status" value="1"/>
</dbReference>
<keyword evidence="6" id="KW-0808">Transferase</keyword>
<feature type="region of interest" description="Disordered" evidence="10">
    <location>
        <begin position="1"/>
        <end position="22"/>
    </location>
</feature>
<dbReference type="InterPro" id="IPR005467">
    <property type="entry name" value="His_kinase_dom"/>
</dbReference>
<sequence length="255" mass="26781">MSTSTWPQPASRELPRAAFDDPPDDAGSFGLTSLAAGLAHDIRNPLTSIKAFVSVLRARKDQPDFLERFERNVGQGIARIEALLDDLAGLAGPADPAGLDDPAGESLVAVALPDLLSCCFDELGEELAVRGIIHNLSAEEDLPSARGHAAGLRKAFVSLLRFSSQAAGPGGTLTVRVARGDAGTLDTCIVDNGPGIAAEHLPYVFEPYFSMGKGRGVGLSLALARKIIRENNGRIEVANSPGQGITIRVRLPAEP</sequence>
<accession>F3YU41</accession>
<keyword evidence="9" id="KW-0067">ATP-binding</keyword>
<dbReference type="RefSeq" id="WP_014258503.1">
    <property type="nucleotide sequence ID" value="NC_016629.1"/>
</dbReference>
<comment type="subcellular location">
    <subcellularLocation>
        <location evidence="2">Cell membrane</location>
        <topology evidence="2">Multi-pass membrane protein</topology>
    </subcellularLocation>
</comment>
<comment type="catalytic activity">
    <reaction evidence="1">
        <text>ATP + protein L-histidine = ADP + protein N-phospho-L-histidine.</text>
        <dbReference type="EC" id="2.7.13.3"/>
    </reaction>
</comment>
<dbReference type="HOGENOM" id="CLU_000445_89_1_7"/>
<dbReference type="GO" id="GO:0005886">
    <property type="term" value="C:plasma membrane"/>
    <property type="evidence" value="ECO:0007669"/>
    <property type="project" value="UniProtKB-SubCell"/>
</dbReference>
<gene>
    <name evidence="12" type="ORF">Desaf_0289</name>
</gene>
<evidence type="ECO:0000259" key="11">
    <source>
        <dbReference type="PROSITE" id="PS50109"/>
    </source>
</evidence>
<dbReference type="Gene3D" id="1.10.287.130">
    <property type="match status" value="1"/>
</dbReference>
<dbReference type="Pfam" id="PF00512">
    <property type="entry name" value="HisKA"/>
    <property type="match status" value="1"/>
</dbReference>
<keyword evidence="5" id="KW-0597">Phosphoprotein</keyword>
<dbReference type="KEGG" id="daf:Desaf_0289"/>
<evidence type="ECO:0000256" key="5">
    <source>
        <dbReference type="ARBA" id="ARBA00022553"/>
    </source>
</evidence>
<name>F3YU41_DESAF</name>
<dbReference type="GO" id="GO:0000155">
    <property type="term" value="F:phosphorelay sensor kinase activity"/>
    <property type="evidence" value="ECO:0007669"/>
    <property type="project" value="InterPro"/>
</dbReference>
<dbReference type="PROSITE" id="PS50109">
    <property type="entry name" value="HIS_KIN"/>
    <property type="match status" value="1"/>
</dbReference>
<keyword evidence="4" id="KW-1003">Cell membrane</keyword>
<evidence type="ECO:0000256" key="6">
    <source>
        <dbReference type="ARBA" id="ARBA00022679"/>
    </source>
</evidence>
<dbReference type="InterPro" id="IPR004358">
    <property type="entry name" value="Sig_transdc_His_kin-like_C"/>
</dbReference>
<dbReference type="InterPro" id="IPR003594">
    <property type="entry name" value="HATPase_dom"/>
</dbReference>
<evidence type="ECO:0000313" key="12">
    <source>
        <dbReference type="EMBL" id="EGJ48647.1"/>
    </source>
</evidence>
<evidence type="ECO:0000256" key="2">
    <source>
        <dbReference type="ARBA" id="ARBA00004651"/>
    </source>
</evidence>
<dbReference type="AlphaFoldDB" id="F3YU41"/>
<evidence type="ECO:0000256" key="3">
    <source>
        <dbReference type="ARBA" id="ARBA00012438"/>
    </source>
</evidence>
<dbReference type="InterPro" id="IPR050980">
    <property type="entry name" value="2C_sensor_his_kinase"/>
</dbReference>
<dbReference type="SUPFAM" id="SSF55874">
    <property type="entry name" value="ATPase domain of HSP90 chaperone/DNA topoisomerase II/histidine kinase"/>
    <property type="match status" value="1"/>
</dbReference>
<keyword evidence="4" id="KW-0472">Membrane</keyword>
<keyword evidence="13" id="KW-1185">Reference proteome</keyword>
<dbReference type="InterPro" id="IPR003661">
    <property type="entry name" value="HisK_dim/P_dom"/>
</dbReference>
<dbReference type="PANTHER" id="PTHR44936:SF10">
    <property type="entry name" value="SENSOR PROTEIN RSTB"/>
    <property type="match status" value="1"/>
</dbReference>
<dbReference type="EMBL" id="CP003221">
    <property type="protein sequence ID" value="EGJ48647.1"/>
    <property type="molecule type" value="Genomic_DNA"/>
</dbReference>
<dbReference type="InterPro" id="IPR036890">
    <property type="entry name" value="HATPase_C_sf"/>
</dbReference>
<evidence type="ECO:0000256" key="10">
    <source>
        <dbReference type="SAM" id="MobiDB-lite"/>
    </source>
</evidence>
<keyword evidence="8 12" id="KW-0418">Kinase</keyword>
<reference evidence="12 13" key="1">
    <citation type="journal article" date="2011" name="J. Bacteriol.">
        <title>Genome sequence of the mercury-methylating and pleomorphic Desulfovibrio africanus Strain Walvis Bay.</title>
        <authorList>
            <person name="Brown S.D."/>
            <person name="Wall J.D."/>
            <person name="Kucken A.M."/>
            <person name="Gilmour C.C."/>
            <person name="Podar M."/>
            <person name="Brandt C.C."/>
            <person name="Teshima H."/>
            <person name="Detter J.C."/>
            <person name="Han C.S."/>
            <person name="Land M.L."/>
            <person name="Lucas S."/>
            <person name="Han J."/>
            <person name="Pennacchio L."/>
            <person name="Nolan M."/>
            <person name="Pitluck S."/>
            <person name="Woyke T."/>
            <person name="Goodwin L."/>
            <person name="Palumbo A.V."/>
            <person name="Elias D.A."/>
        </authorList>
    </citation>
    <scope>NUCLEOTIDE SEQUENCE [LARGE SCALE GENOMIC DNA]</scope>
    <source>
        <strain evidence="12 13">Walvis Bay</strain>
    </source>
</reference>
<evidence type="ECO:0000256" key="4">
    <source>
        <dbReference type="ARBA" id="ARBA00022475"/>
    </source>
</evidence>
<organism evidence="12 13">
    <name type="scientific">Desulfocurvibacter africanus subsp. africanus str. Walvis Bay</name>
    <dbReference type="NCBI Taxonomy" id="690850"/>
    <lineage>
        <taxon>Bacteria</taxon>
        <taxon>Pseudomonadati</taxon>
        <taxon>Thermodesulfobacteriota</taxon>
        <taxon>Desulfovibrionia</taxon>
        <taxon>Desulfovibrionales</taxon>
        <taxon>Desulfovibrionaceae</taxon>
        <taxon>Desulfocurvibacter</taxon>
    </lineage>
</organism>
<feature type="domain" description="Histidine kinase" evidence="11">
    <location>
        <begin position="37"/>
        <end position="255"/>
    </location>
</feature>
<dbReference type="Proteomes" id="UP000007844">
    <property type="component" value="Chromosome"/>
</dbReference>
<dbReference type="SMART" id="SM00388">
    <property type="entry name" value="HisKA"/>
    <property type="match status" value="1"/>
</dbReference>
<protein>
    <recommendedName>
        <fullName evidence="3">histidine kinase</fullName>
        <ecNumber evidence="3">2.7.13.3</ecNumber>
    </recommendedName>
</protein>
<dbReference type="SMART" id="SM00387">
    <property type="entry name" value="HATPase_c"/>
    <property type="match status" value="1"/>
</dbReference>
<dbReference type="CDD" id="cd00082">
    <property type="entry name" value="HisKA"/>
    <property type="match status" value="1"/>
</dbReference>